<organism evidence="1 2">
    <name type="scientific">Streblomastix strix</name>
    <dbReference type="NCBI Taxonomy" id="222440"/>
    <lineage>
        <taxon>Eukaryota</taxon>
        <taxon>Metamonada</taxon>
        <taxon>Preaxostyla</taxon>
        <taxon>Oxymonadida</taxon>
        <taxon>Streblomastigidae</taxon>
        <taxon>Streblomastix</taxon>
    </lineage>
</organism>
<comment type="caution">
    <text evidence="1">The sequence shown here is derived from an EMBL/GenBank/DDBJ whole genome shotgun (WGS) entry which is preliminary data.</text>
</comment>
<name>A0A5J4VRC7_9EUKA</name>
<dbReference type="AlphaFoldDB" id="A0A5J4VRC7"/>
<evidence type="ECO:0000313" key="2">
    <source>
        <dbReference type="Proteomes" id="UP000324800"/>
    </source>
</evidence>
<dbReference type="EMBL" id="SNRW01005488">
    <property type="protein sequence ID" value="KAA6384970.1"/>
    <property type="molecule type" value="Genomic_DNA"/>
</dbReference>
<proteinExistence type="predicted"/>
<evidence type="ECO:0000313" key="1">
    <source>
        <dbReference type="EMBL" id="KAA6384970.1"/>
    </source>
</evidence>
<accession>A0A5J4VRC7</accession>
<protein>
    <submittedName>
        <fullName evidence="1">Uncharacterized protein</fullName>
    </submittedName>
</protein>
<reference evidence="1 2" key="1">
    <citation type="submission" date="2019-03" db="EMBL/GenBank/DDBJ databases">
        <title>Single cell metagenomics reveals metabolic interactions within the superorganism composed of flagellate Streblomastix strix and complex community of Bacteroidetes bacteria on its surface.</title>
        <authorList>
            <person name="Treitli S.C."/>
            <person name="Kolisko M."/>
            <person name="Husnik F."/>
            <person name="Keeling P."/>
            <person name="Hampl V."/>
        </authorList>
    </citation>
    <scope>NUCLEOTIDE SEQUENCE [LARGE SCALE GENOMIC DNA]</scope>
    <source>
        <strain evidence="1">ST1C</strain>
    </source>
</reference>
<sequence length="203" mass="22482">MMRQLKVKEADVYIKEETFNIDEQEKKDIANKIEDKTDRLELTQQVEQQSIQIINVVKQFGVNSVTTISKLTKNGASILLTDGGDMLVSSLVNQPQLQEVRDIATGKSKACLFSTQGELNDWMAVQDNVAKLVIGDNLYIVDKEVMDYWWDGTDLKILETELPYMSNVITSLGAATGGSNAITDLSIDGNTLTPAKNTTFVTT</sequence>
<gene>
    <name evidence="1" type="ORF">EZS28_019503</name>
</gene>
<dbReference type="Proteomes" id="UP000324800">
    <property type="component" value="Unassembled WGS sequence"/>
</dbReference>